<evidence type="ECO:0000313" key="6">
    <source>
        <dbReference type="Proteomes" id="UP000036503"/>
    </source>
</evidence>
<dbReference type="InterPro" id="IPR028082">
    <property type="entry name" value="Peripla_BP_I"/>
</dbReference>
<dbReference type="PROSITE" id="PS50932">
    <property type="entry name" value="HTH_LACI_2"/>
    <property type="match status" value="1"/>
</dbReference>
<name>A0A0J6WXX0_9FIRM</name>
<evidence type="ECO:0000256" key="1">
    <source>
        <dbReference type="ARBA" id="ARBA00023015"/>
    </source>
</evidence>
<organism evidence="5 6">
    <name type="scientific">Megasphaera cerevisiae DSM 20462</name>
    <dbReference type="NCBI Taxonomy" id="1122219"/>
    <lineage>
        <taxon>Bacteria</taxon>
        <taxon>Bacillati</taxon>
        <taxon>Bacillota</taxon>
        <taxon>Negativicutes</taxon>
        <taxon>Veillonellales</taxon>
        <taxon>Veillonellaceae</taxon>
        <taxon>Megasphaera</taxon>
    </lineage>
</organism>
<keyword evidence="6" id="KW-1185">Reference proteome</keyword>
<dbReference type="RefSeq" id="WP_048513679.1">
    <property type="nucleotide sequence ID" value="NZ_FUXD01000014.1"/>
</dbReference>
<feature type="domain" description="HTH lacI-type" evidence="4">
    <location>
        <begin position="3"/>
        <end position="58"/>
    </location>
</feature>
<dbReference type="AlphaFoldDB" id="A0A0J6WXX0"/>
<dbReference type="STRING" id="39029.BSR42_11240"/>
<evidence type="ECO:0000256" key="3">
    <source>
        <dbReference type="ARBA" id="ARBA00023163"/>
    </source>
</evidence>
<dbReference type="InParanoid" id="A0A0J6WXX0"/>
<proteinExistence type="predicted"/>
<keyword evidence="3" id="KW-0804">Transcription</keyword>
<dbReference type="PATRIC" id="fig|1122219.3.peg.3450"/>
<accession>A0A0J6WXX0</accession>
<sequence length="338" mass="37466">MRTTIKDIAKATGLSITTVSLVLNEKPHRISRETCKLIEETAKRLDYHPNKFAVGLIKKVTNTIGLIIPDISNVFFSEITKGIEDILHKDGYNLILCNSNDRHRLEVAAINMLNTQTVDGLIMVMSSETYGDKEAESISSLKKMDTHTVLVDCFNETGGFSTVCIDNFKASYMAIEYLLTLGHHQIACISGPLGLKTNNDRLQGYTAALKKYGIAYDSGLIYEGDFHYQSGYDAVPVLLPKKPSAILCLNDMMAYGAMKALKEQGIIVPQEISVMGFDDIFFSQITEVPLTTIRQPAYQMGAKAAELLLQEIAGHIPAQHVVFEPAIKIRKSTRKIML</sequence>
<dbReference type="PANTHER" id="PTHR30146:SF109">
    <property type="entry name" value="HTH-TYPE TRANSCRIPTIONAL REGULATOR GALS"/>
    <property type="match status" value="1"/>
</dbReference>
<dbReference type="InterPro" id="IPR001761">
    <property type="entry name" value="Peripla_BP/Lac1_sug-bd_dom"/>
</dbReference>
<dbReference type="CDD" id="cd06267">
    <property type="entry name" value="PBP1_LacI_sugar_binding-like"/>
    <property type="match status" value="1"/>
</dbReference>
<dbReference type="SUPFAM" id="SSF53822">
    <property type="entry name" value="Periplasmic binding protein-like I"/>
    <property type="match status" value="1"/>
</dbReference>
<dbReference type="CDD" id="cd01392">
    <property type="entry name" value="HTH_LacI"/>
    <property type="match status" value="1"/>
</dbReference>
<dbReference type="OrthoDB" id="9784962at2"/>
<keyword evidence="1" id="KW-0805">Transcription regulation</keyword>
<reference evidence="5 6" key="1">
    <citation type="submission" date="2015-06" db="EMBL/GenBank/DDBJ databases">
        <title>Draft genome sequence of beer spoilage bacterium Megasphaera cerevisiae type strain 20462.</title>
        <authorList>
            <person name="Kutumbaka K."/>
            <person name="Pasmowitz J."/>
            <person name="Mategko J."/>
            <person name="Reyes D."/>
            <person name="Friedrich A."/>
            <person name="Han S."/>
            <person name="Martens-Habbena W."/>
            <person name="Neal-McKinney J."/>
            <person name="Janagama H.K."/>
            <person name="Nadala C."/>
            <person name="Samadpour M."/>
        </authorList>
    </citation>
    <scope>NUCLEOTIDE SEQUENCE [LARGE SCALE GENOMIC DNA]</scope>
    <source>
        <strain evidence="5 6">DSM 20462</strain>
    </source>
</reference>
<evidence type="ECO:0000259" key="4">
    <source>
        <dbReference type="PROSITE" id="PS50932"/>
    </source>
</evidence>
<dbReference type="PANTHER" id="PTHR30146">
    <property type="entry name" value="LACI-RELATED TRANSCRIPTIONAL REPRESSOR"/>
    <property type="match status" value="1"/>
</dbReference>
<dbReference type="EMBL" id="LEKT01000010">
    <property type="protein sequence ID" value="KMO87063.1"/>
    <property type="molecule type" value="Genomic_DNA"/>
</dbReference>
<dbReference type="Gene3D" id="3.40.50.2300">
    <property type="match status" value="2"/>
</dbReference>
<dbReference type="Gene3D" id="1.10.260.40">
    <property type="entry name" value="lambda repressor-like DNA-binding domains"/>
    <property type="match status" value="1"/>
</dbReference>
<keyword evidence="2" id="KW-0238">DNA-binding</keyword>
<evidence type="ECO:0000313" key="5">
    <source>
        <dbReference type="EMBL" id="KMO87063.1"/>
    </source>
</evidence>
<dbReference type="GO" id="GO:0003700">
    <property type="term" value="F:DNA-binding transcription factor activity"/>
    <property type="evidence" value="ECO:0007669"/>
    <property type="project" value="TreeGrafter"/>
</dbReference>
<dbReference type="InterPro" id="IPR000843">
    <property type="entry name" value="HTH_LacI"/>
</dbReference>
<dbReference type="Pfam" id="PF00356">
    <property type="entry name" value="LacI"/>
    <property type="match status" value="1"/>
</dbReference>
<dbReference type="GO" id="GO:0000976">
    <property type="term" value="F:transcription cis-regulatory region binding"/>
    <property type="evidence" value="ECO:0007669"/>
    <property type="project" value="TreeGrafter"/>
</dbReference>
<dbReference type="FunCoup" id="A0A0J6WXX0">
    <property type="interactions" value="79"/>
</dbReference>
<dbReference type="SMART" id="SM00354">
    <property type="entry name" value="HTH_LACI"/>
    <property type="match status" value="1"/>
</dbReference>
<dbReference type="Proteomes" id="UP000036503">
    <property type="component" value="Unassembled WGS sequence"/>
</dbReference>
<gene>
    <name evidence="5" type="ORF">AB840_04675</name>
</gene>
<protein>
    <submittedName>
        <fullName evidence="5">Transcriptional regulator</fullName>
    </submittedName>
</protein>
<dbReference type="Pfam" id="PF00532">
    <property type="entry name" value="Peripla_BP_1"/>
    <property type="match status" value="1"/>
</dbReference>
<evidence type="ECO:0000256" key="2">
    <source>
        <dbReference type="ARBA" id="ARBA00023125"/>
    </source>
</evidence>
<dbReference type="SUPFAM" id="SSF47413">
    <property type="entry name" value="lambda repressor-like DNA-binding domains"/>
    <property type="match status" value="1"/>
</dbReference>
<comment type="caution">
    <text evidence="5">The sequence shown here is derived from an EMBL/GenBank/DDBJ whole genome shotgun (WGS) entry which is preliminary data.</text>
</comment>
<dbReference type="InterPro" id="IPR010982">
    <property type="entry name" value="Lambda_DNA-bd_dom_sf"/>
</dbReference>